<accession>A0A1I0G2M9</accession>
<sequence length="74" mass="8149">MSSYIGDFKDAIEIINTFIELTVDLSNQIGLNCLNSSTAPSQDKRKTKKIKPYSKVTRDGSPKKKQGGKSGHYA</sequence>
<feature type="region of interest" description="Disordered" evidence="1">
    <location>
        <begin position="35"/>
        <end position="74"/>
    </location>
</feature>
<evidence type="ECO:0000313" key="2">
    <source>
        <dbReference type="EMBL" id="SET64124.1"/>
    </source>
</evidence>
<name>A0A1I0G2M9_9GAMM</name>
<proteinExistence type="predicted"/>
<protein>
    <submittedName>
        <fullName evidence="2">Uncharacterized protein</fullName>
    </submittedName>
</protein>
<gene>
    <name evidence="2" type="ORF">SAMN02583745_02949</name>
</gene>
<dbReference type="EMBL" id="FOHV01000055">
    <property type="protein sequence ID" value="SET64124.1"/>
    <property type="molecule type" value="Genomic_DNA"/>
</dbReference>
<evidence type="ECO:0000313" key="3">
    <source>
        <dbReference type="Proteomes" id="UP000242642"/>
    </source>
</evidence>
<reference evidence="3" key="1">
    <citation type="submission" date="2016-10" db="EMBL/GenBank/DDBJ databases">
        <authorList>
            <person name="Varghese N."/>
            <person name="Submissions S."/>
        </authorList>
    </citation>
    <scope>NUCLEOTIDE SEQUENCE [LARGE SCALE GENOMIC DNA]</scope>
    <source>
        <strain evidence="3">DSM 18579</strain>
    </source>
</reference>
<evidence type="ECO:0000256" key="1">
    <source>
        <dbReference type="SAM" id="MobiDB-lite"/>
    </source>
</evidence>
<keyword evidence="3" id="KW-1185">Reference proteome</keyword>
<organism evidence="2 3">
    <name type="scientific">Thorsellia anophelis DSM 18579</name>
    <dbReference type="NCBI Taxonomy" id="1123402"/>
    <lineage>
        <taxon>Bacteria</taxon>
        <taxon>Pseudomonadati</taxon>
        <taxon>Pseudomonadota</taxon>
        <taxon>Gammaproteobacteria</taxon>
        <taxon>Enterobacterales</taxon>
        <taxon>Thorselliaceae</taxon>
        <taxon>Thorsellia</taxon>
    </lineage>
</organism>
<dbReference type="Proteomes" id="UP000242642">
    <property type="component" value="Unassembled WGS sequence"/>
</dbReference>
<dbReference type="AlphaFoldDB" id="A0A1I0G2M9"/>
<dbReference type="RefSeq" id="WP_093322732.1">
    <property type="nucleotide sequence ID" value="NZ_FOHV01000055.1"/>
</dbReference>